<keyword evidence="4" id="KW-1185">Reference proteome</keyword>
<feature type="transmembrane region" description="Helical" evidence="2">
    <location>
        <begin position="618"/>
        <end position="635"/>
    </location>
</feature>
<comment type="caution">
    <text evidence="3">The sequence shown here is derived from an EMBL/GenBank/DDBJ whole genome shotgun (WGS) entry which is preliminary data.</text>
</comment>
<dbReference type="AlphaFoldDB" id="A0A2R6S5U0"/>
<evidence type="ECO:0000256" key="2">
    <source>
        <dbReference type="SAM" id="Phobius"/>
    </source>
</evidence>
<proteinExistence type="predicted"/>
<organism evidence="3 4">
    <name type="scientific">Hermanssonia centrifuga</name>
    <dbReference type="NCBI Taxonomy" id="98765"/>
    <lineage>
        <taxon>Eukaryota</taxon>
        <taxon>Fungi</taxon>
        <taxon>Dikarya</taxon>
        <taxon>Basidiomycota</taxon>
        <taxon>Agaricomycotina</taxon>
        <taxon>Agaricomycetes</taxon>
        <taxon>Polyporales</taxon>
        <taxon>Meruliaceae</taxon>
        <taxon>Hermanssonia</taxon>
    </lineage>
</organism>
<evidence type="ECO:0000313" key="4">
    <source>
        <dbReference type="Proteomes" id="UP000186601"/>
    </source>
</evidence>
<sequence length="730" mass="79861">MEAELQHPCAVAGVFLIAGLAAASIVLFLFFFIRRRRRTRRIELNNAMDSVLAAHGFNRRPLDGDDDDRDMAQARSSSFGIGTLSSLPSAGGRPPSGYMDEPPIASGSDPYAAYGTVHPPPPTASGLFSGRKDGYAPARTSSPPLGHNHSASSSSMGMGHVPRESAGSFEPLLAAAGMGTPSLPSNAGAIAMSNSMGPPTVPPRSPRRPSVVTVSGEDGGETNRTTTTEPLRDSASSVYSDSEMDNQLVDLLPRPLEARPTAYVASVAPLPGTTTSSTYSMLLLDDKKGEHPTQTDDINDFPGLGTVAGSSSLIDAPPTIEESVRDRVLNVDFSDTDVFVPPGGEEDPPQFTPYEAEYFQTSDGKIVSHDDHLNEDGEALYRFLLSHSQSPPTFQLHLHGSHVEHHTRRVHSTDSQGRSEWRTESDDVTVLDFDFYIDISQHIASGPLHWTVPDEQPAYRGQMYTEVDGPPVGEVLGHIDMEVAAQRGSRRKVTRQETKRAEAWAHERQARGLPPWVGPGTDNALRSGDTVHPTDVLRSSKTVRQWADEYCASPKMLKEFTYEKVVYGWNFAAVQAAVTAAVQSTYYNGKLTVKFQCRSNQVHIRANNWLSRMLSNKWIKFFLWITLLYPFIWMFKRFAAEGGGRWEVCGGAYPLKSWHFVSPGDHQGSVVQTNQGAAELVGMKEGEWFQNWEGTIKRAVNGRLKSSIPLTQSDVQPTSAALMLDGYRAS</sequence>
<feature type="compositionally biased region" description="Low complexity" evidence="1">
    <location>
        <begin position="146"/>
        <end position="160"/>
    </location>
</feature>
<name>A0A2R6S5U0_9APHY</name>
<feature type="region of interest" description="Disordered" evidence="1">
    <location>
        <begin position="77"/>
        <end position="165"/>
    </location>
</feature>
<dbReference type="EMBL" id="MLYV02000033">
    <property type="protein sequence ID" value="PSS37670.1"/>
    <property type="molecule type" value="Genomic_DNA"/>
</dbReference>
<dbReference type="PANTHER" id="PTHR37848">
    <property type="entry name" value="EXPRESSED PROTEIN"/>
    <property type="match status" value="1"/>
</dbReference>
<feature type="compositionally biased region" description="Polar residues" evidence="1">
    <location>
        <begin position="222"/>
        <end position="240"/>
    </location>
</feature>
<keyword evidence="2" id="KW-0472">Membrane</keyword>
<keyword evidence="2" id="KW-0812">Transmembrane</keyword>
<evidence type="ECO:0000313" key="3">
    <source>
        <dbReference type="EMBL" id="PSS37670.1"/>
    </source>
</evidence>
<feature type="transmembrane region" description="Helical" evidence="2">
    <location>
        <begin position="565"/>
        <end position="586"/>
    </location>
</feature>
<dbReference type="PANTHER" id="PTHR37848:SF1">
    <property type="entry name" value="SUN DOMAIN-CONTAINING PROTEIN"/>
    <property type="match status" value="1"/>
</dbReference>
<keyword evidence="2" id="KW-1133">Transmembrane helix</keyword>
<gene>
    <name evidence="3" type="ORF">PHLCEN_2v494</name>
</gene>
<evidence type="ECO:0000256" key="1">
    <source>
        <dbReference type="SAM" id="MobiDB-lite"/>
    </source>
</evidence>
<feature type="transmembrane region" description="Helical" evidence="2">
    <location>
        <begin position="12"/>
        <end position="33"/>
    </location>
</feature>
<dbReference type="OrthoDB" id="203796at2759"/>
<reference evidence="3 4" key="1">
    <citation type="submission" date="2018-02" db="EMBL/GenBank/DDBJ databases">
        <title>Genome sequence of the basidiomycete white-rot fungus Phlebia centrifuga.</title>
        <authorList>
            <person name="Granchi Z."/>
            <person name="Peng M."/>
            <person name="de Vries R.P."/>
            <person name="Hilden K."/>
            <person name="Makela M.R."/>
            <person name="Grigoriev I."/>
            <person name="Riley R."/>
        </authorList>
    </citation>
    <scope>NUCLEOTIDE SEQUENCE [LARGE SCALE GENOMIC DNA]</scope>
    <source>
        <strain evidence="3 4">FBCC195</strain>
    </source>
</reference>
<feature type="compositionally biased region" description="Polar residues" evidence="1">
    <location>
        <begin position="77"/>
        <end position="88"/>
    </location>
</feature>
<protein>
    <submittedName>
        <fullName evidence="3">Uncharacterized protein</fullName>
    </submittedName>
</protein>
<feature type="region of interest" description="Disordered" evidence="1">
    <location>
        <begin position="186"/>
        <end position="242"/>
    </location>
</feature>
<accession>A0A2R6S5U0</accession>
<dbReference type="Proteomes" id="UP000186601">
    <property type="component" value="Unassembled WGS sequence"/>
</dbReference>